<evidence type="ECO:0000256" key="2">
    <source>
        <dbReference type="SAM" id="SignalP"/>
    </source>
</evidence>
<accession>A0A371FWP7</accession>
<dbReference type="EMBL" id="QJKJ01007560">
    <property type="protein sequence ID" value="RDX82759.1"/>
    <property type="molecule type" value="Genomic_DNA"/>
</dbReference>
<keyword evidence="4" id="KW-1185">Reference proteome</keyword>
<evidence type="ECO:0000313" key="3">
    <source>
        <dbReference type="EMBL" id="RDX82759.1"/>
    </source>
</evidence>
<feature type="signal peptide" evidence="2">
    <location>
        <begin position="1"/>
        <end position="24"/>
    </location>
</feature>
<dbReference type="Proteomes" id="UP000257109">
    <property type="component" value="Unassembled WGS sequence"/>
</dbReference>
<dbReference type="OrthoDB" id="1419551at2759"/>
<name>A0A371FWP7_MUCPR</name>
<comment type="caution">
    <text evidence="3">The sequence shown here is derived from an EMBL/GenBank/DDBJ whole genome shotgun (WGS) entry which is preliminary data.</text>
</comment>
<organism evidence="3 4">
    <name type="scientific">Mucuna pruriens</name>
    <name type="common">Velvet bean</name>
    <name type="synonym">Dolichos pruriens</name>
    <dbReference type="NCBI Taxonomy" id="157652"/>
    <lineage>
        <taxon>Eukaryota</taxon>
        <taxon>Viridiplantae</taxon>
        <taxon>Streptophyta</taxon>
        <taxon>Embryophyta</taxon>
        <taxon>Tracheophyta</taxon>
        <taxon>Spermatophyta</taxon>
        <taxon>Magnoliopsida</taxon>
        <taxon>eudicotyledons</taxon>
        <taxon>Gunneridae</taxon>
        <taxon>Pentapetalae</taxon>
        <taxon>rosids</taxon>
        <taxon>fabids</taxon>
        <taxon>Fabales</taxon>
        <taxon>Fabaceae</taxon>
        <taxon>Papilionoideae</taxon>
        <taxon>50 kb inversion clade</taxon>
        <taxon>NPAAA clade</taxon>
        <taxon>indigoferoid/millettioid clade</taxon>
        <taxon>Phaseoleae</taxon>
        <taxon>Mucuna</taxon>
    </lineage>
</organism>
<keyword evidence="1" id="KW-0472">Membrane</keyword>
<keyword evidence="2" id="KW-0732">Signal</keyword>
<keyword evidence="1" id="KW-1133">Transmembrane helix</keyword>
<reference evidence="3" key="1">
    <citation type="submission" date="2018-05" db="EMBL/GenBank/DDBJ databases">
        <title>Draft genome of Mucuna pruriens seed.</title>
        <authorList>
            <person name="Nnadi N.E."/>
            <person name="Vos R."/>
            <person name="Hasami M.H."/>
            <person name="Devisetty U.K."/>
            <person name="Aguiy J.C."/>
        </authorList>
    </citation>
    <scope>NUCLEOTIDE SEQUENCE [LARGE SCALE GENOMIC DNA]</scope>
    <source>
        <strain evidence="3">JCA_2017</strain>
    </source>
</reference>
<sequence length="163" mass="18198">MTKNEMKIIRVVILVMILLDFTQPDHNLSPMKIVQNTVKDCLGTEFAYPIYYAICISKCPEMSKIVYDCIIGCGINEFINVDIDVRVHVFHVMKITGIVILIMIMLGFTQAGFNLPSMKTAPIIVPDKLTCPAQCGIDCILSNLAYPICFAICVAKCPKTFNE</sequence>
<dbReference type="AlphaFoldDB" id="A0A371FWP7"/>
<feature type="non-terminal residue" evidence="3">
    <location>
        <position position="163"/>
    </location>
</feature>
<protein>
    <submittedName>
        <fullName evidence="3">Uncharacterized protein</fullName>
    </submittedName>
</protein>
<proteinExistence type="predicted"/>
<feature type="non-terminal residue" evidence="3">
    <location>
        <position position="1"/>
    </location>
</feature>
<evidence type="ECO:0000256" key="1">
    <source>
        <dbReference type="SAM" id="Phobius"/>
    </source>
</evidence>
<feature type="transmembrane region" description="Helical" evidence="1">
    <location>
        <begin position="89"/>
        <end position="109"/>
    </location>
</feature>
<evidence type="ECO:0000313" key="4">
    <source>
        <dbReference type="Proteomes" id="UP000257109"/>
    </source>
</evidence>
<gene>
    <name evidence="3" type="ORF">CR513_36412</name>
</gene>
<keyword evidence="1" id="KW-0812">Transmembrane</keyword>
<feature type="chain" id="PRO_5017075682" evidence="2">
    <location>
        <begin position="25"/>
        <end position="163"/>
    </location>
</feature>